<keyword evidence="2" id="KW-1185">Reference proteome</keyword>
<reference evidence="1 2" key="2">
    <citation type="journal article" date="2024" name="Int. J. Syst. Evol. Microbiol.">
        <title>Promethearchaeum syntrophicum gen. nov., sp. nov., an anaerobic, obligately syntrophic archaeon, the first isolate of the lineage 'Asgard' archaea, and proposal of the new archaeal phylum Promethearchaeota phyl. nov. and kingdom Promethearchaeati regn. nov.</title>
        <authorList>
            <person name="Imachi H."/>
            <person name="Nobu M.K."/>
            <person name="Kato S."/>
            <person name="Takaki Y."/>
            <person name="Miyazaki M."/>
            <person name="Miyata M."/>
            <person name="Ogawara M."/>
            <person name="Saito Y."/>
            <person name="Sakai S."/>
            <person name="Tahara Y.O."/>
            <person name="Takano Y."/>
            <person name="Tasumi E."/>
            <person name="Uematsu K."/>
            <person name="Yoshimura T."/>
            <person name="Itoh T."/>
            <person name="Ohkuma M."/>
            <person name="Takai K."/>
        </authorList>
    </citation>
    <scope>NUCLEOTIDE SEQUENCE [LARGE SCALE GENOMIC DNA]</scope>
    <source>
        <strain evidence="1 2">MK-D1</strain>
    </source>
</reference>
<evidence type="ECO:0000313" key="2">
    <source>
        <dbReference type="Proteomes" id="UP000321408"/>
    </source>
</evidence>
<dbReference type="SUPFAM" id="SSF47781">
    <property type="entry name" value="RuvA domain 2-like"/>
    <property type="match status" value="1"/>
</dbReference>
<sequence length="221" mass="25297">MLSKLHVIIDGDSYENFQKLIDELEKLDFYVERKGIGKKIVQIPPNGGVLILKSKDLEGKSSMSNIQKKMQDFFKLIPNGVIIYENFNQLGGIKRDLIQKILFNQIFNTESTFNGIVPTRKPSETALCIKSIAKREQIEDNPPILSRTKRKSKYLSDYQVFFIEGLLQCGPKKAKALLKVFNTPQEIINTILYDPDKISRIKGFGKKFIETNQKLLQGNLK</sequence>
<protein>
    <submittedName>
        <fullName evidence="1">Helix-hairpin-helix domain-containing protein</fullName>
    </submittedName>
</protein>
<dbReference type="AlphaFoldDB" id="A0A5B9DFD0"/>
<organism evidence="1 2">
    <name type="scientific">Promethearchaeum syntrophicum</name>
    <dbReference type="NCBI Taxonomy" id="2594042"/>
    <lineage>
        <taxon>Archaea</taxon>
        <taxon>Promethearchaeati</taxon>
        <taxon>Promethearchaeota</taxon>
        <taxon>Promethearchaeia</taxon>
        <taxon>Promethearchaeales</taxon>
        <taxon>Promethearchaeaceae</taxon>
        <taxon>Promethearchaeum</taxon>
    </lineage>
</organism>
<dbReference type="InterPro" id="IPR010994">
    <property type="entry name" value="RuvA_2-like"/>
</dbReference>
<gene>
    <name evidence="1" type="ORF">DSAG12_03242</name>
</gene>
<dbReference type="KEGG" id="psyt:DSAG12_03242"/>
<name>A0A5B9DFD0_9ARCH</name>
<dbReference type="RefSeq" id="WP_162306779.1">
    <property type="nucleotide sequence ID" value="NZ_CP042905.2"/>
</dbReference>
<dbReference type="Gene3D" id="1.10.150.20">
    <property type="entry name" value="5' to 3' exonuclease, C-terminal subdomain"/>
    <property type="match status" value="1"/>
</dbReference>
<accession>A0A5B9DFD0</accession>
<dbReference type="Pfam" id="PF14520">
    <property type="entry name" value="HHH_5"/>
    <property type="match status" value="1"/>
</dbReference>
<proteinExistence type="predicted"/>
<dbReference type="Proteomes" id="UP000321408">
    <property type="component" value="Chromosome"/>
</dbReference>
<dbReference type="GeneID" id="41331210"/>
<evidence type="ECO:0000313" key="1">
    <source>
        <dbReference type="EMBL" id="QEE17407.1"/>
    </source>
</evidence>
<reference evidence="1 2" key="1">
    <citation type="journal article" date="2020" name="Nature">
        <title>Isolation of an archaeon at the prokaryote-eukaryote interface.</title>
        <authorList>
            <person name="Imachi H."/>
            <person name="Nobu M.K."/>
            <person name="Nakahara N."/>
            <person name="Morono Y."/>
            <person name="Ogawara M."/>
            <person name="Takaki Y."/>
            <person name="Takano Y."/>
            <person name="Uematsu K."/>
            <person name="Ikuta T."/>
            <person name="Ito M."/>
            <person name="Matsui Y."/>
            <person name="Miyazaki M."/>
            <person name="Murata K."/>
            <person name="Saito Y."/>
            <person name="Sakai S."/>
            <person name="Song C."/>
            <person name="Tasumi E."/>
            <person name="Yamanaka Y."/>
            <person name="Yamaguchi T."/>
            <person name="Kamagata Y."/>
            <person name="Tamaki H."/>
            <person name="Takai K."/>
        </authorList>
    </citation>
    <scope>NUCLEOTIDE SEQUENCE [LARGE SCALE GENOMIC DNA]</scope>
    <source>
        <strain evidence="1 2">MK-D1</strain>
    </source>
</reference>
<dbReference type="EMBL" id="CP042905">
    <property type="protein sequence ID" value="QEE17407.1"/>
    <property type="molecule type" value="Genomic_DNA"/>
</dbReference>